<evidence type="ECO:0000256" key="1">
    <source>
        <dbReference type="ARBA" id="ARBA00022801"/>
    </source>
</evidence>
<dbReference type="PANTHER" id="PTHR43053:SF3">
    <property type="entry name" value="ALPHA-GALACTOSIDASE C-RELATED"/>
    <property type="match status" value="1"/>
</dbReference>
<organism evidence="3 4">
    <name type="scientific">Actinomadura rudentiformis</name>
    <dbReference type="NCBI Taxonomy" id="359158"/>
    <lineage>
        <taxon>Bacteria</taxon>
        <taxon>Bacillati</taxon>
        <taxon>Actinomycetota</taxon>
        <taxon>Actinomycetes</taxon>
        <taxon>Streptosporangiales</taxon>
        <taxon>Thermomonosporaceae</taxon>
        <taxon>Actinomadura</taxon>
    </lineage>
</organism>
<dbReference type="InterPro" id="IPR013785">
    <property type="entry name" value="Aldolase_TIM"/>
</dbReference>
<name>A0A6H9Z280_9ACTN</name>
<keyword evidence="2" id="KW-0326">Glycosidase</keyword>
<dbReference type="Proteomes" id="UP000468735">
    <property type="component" value="Unassembled WGS sequence"/>
</dbReference>
<evidence type="ECO:0000256" key="2">
    <source>
        <dbReference type="ARBA" id="ARBA00023295"/>
    </source>
</evidence>
<comment type="caution">
    <text evidence="3">The sequence shown here is derived from an EMBL/GenBank/DDBJ whole genome shotgun (WGS) entry which is preliminary data.</text>
</comment>
<dbReference type="EMBL" id="WBMT01000005">
    <property type="protein sequence ID" value="KAB2349632.1"/>
    <property type="molecule type" value="Genomic_DNA"/>
</dbReference>
<evidence type="ECO:0000313" key="4">
    <source>
        <dbReference type="Proteomes" id="UP000468735"/>
    </source>
</evidence>
<keyword evidence="1" id="KW-0378">Hydrolase</keyword>
<dbReference type="Gene3D" id="3.20.20.70">
    <property type="entry name" value="Aldolase class I"/>
    <property type="match status" value="1"/>
</dbReference>
<dbReference type="SUPFAM" id="SSF51445">
    <property type="entry name" value="(Trans)glycosidases"/>
    <property type="match status" value="1"/>
</dbReference>
<dbReference type="OrthoDB" id="9758822at2"/>
<accession>A0A6H9Z280</accession>
<dbReference type="RefSeq" id="WP_151560401.1">
    <property type="nucleotide sequence ID" value="NZ_WBMT01000005.1"/>
</dbReference>
<sequence length="444" mass="48189">MNRIAEVPVDADRGRVYEHGWQSWSPSATYPVTATSERPRLRPGVMQTMCWRPGRPGPARGFQGEGLLAVDPGDGSPVRLYAARDGRVEVPSIRAVLDGDRLAIETDADTDGDGDVEEIGHSGTIESALAGWADTFAWGNVPRRPPTVWCSWYHYFGGVTAADVMENVAAIADRGLPVDVVQIDDGWQAGIGDWLATSRPFADLPGLAARIRDVGHRCGVWVAPFLAGEHSTLARDHPEWLMGDAGRNWGQSLRALDVTHPGAEAYLREVFTRLRGLGFDYFKVDFLYAGALDGRRSTDMPGPAAYRHGLEVIREAIGPDAYLLGCGAPILPSVGLVDAMRVGPDIGLTVRPPSGDMSRPSQLAATATTVARAWQHGRFWVNDPDCLVARPAMEEREAWARTVERFGGLRASSDRILDLDAWGLETTRRLLAGPPPPTPFKTAG</sequence>
<dbReference type="GO" id="GO:0004557">
    <property type="term" value="F:alpha-galactosidase activity"/>
    <property type="evidence" value="ECO:0007669"/>
    <property type="project" value="InterPro"/>
</dbReference>
<reference evidence="3 4" key="1">
    <citation type="submission" date="2019-09" db="EMBL/GenBank/DDBJ databases">
        <title>Actinomadura physcomitrii sp. nov., a novel actinomycete isolated from moss [Physcomitrium sphaericum (Ludw) Fuernr].</title>
        <authorList>
            <person name="Zhuang X."/>
            <person name="Liu C."/>
        </authorList>
    </citation>
    <scope>NUCLEOTIDE SEQUENCE [LARGE SCALE GENOMIC DNA]</scope>
    <source>
        <strain evidence="3 4">HMC1</strain>
    </source>
</reference>
<gene>
    <name evidence="3" type="ORF">F8566_12790</name>
</gene>
<dbReference type="InterPro" id="IPR050985">
    <property type="entry name" value="Alpha-glycosidase_related"/>
</dbReference>
<evidence type="ECO:0000313" key="3">
    <source>
        <dbReference type="EMBL" id="KAB2349632.1"/>
    </source>
</evidence>
<dbReference type="InterPro" id="IPR017853">
    <property type="entry name" value="GH"/>
</dbReference>
<dbReference type="PANTHER" id="PTHR43053">
    <property type="entry name" value="GLYCOSIDASE FAMILY 31"/>
    <property type="match status" value="1"/>
</dbReference>
<dbReference type="CDD" id="cd14791">
    <property type="entry name" value="GH36"/>
    <property type="match status" value="1"/>
</dbReference>
<protein>
    <submittedName>
        <fullName evidence="3">Alpha-galactosidase</fullName>
    </submittedName>
</protein>
<dbReference type="AlphaFoldDB" id="A0A6H9Z280"/>
<proteinExistence type="predicted"/>
<dbReference type="GO" id="GO:0016052">
    <property type="term" value="P:carbohydrate catabolic process"/>
    <property type="evidence" value="ECO:0007669"/>
    <property type="project" value="InterPro"/>
</dbReference>
<dbReference type="Pfam" id="PF02065">
    <property type="entry name" value="Melibiase"/>
    <property type="match status" value="1"/>
</dbReference>
<dbReference type="InterPro" id="IPR002252">
    <property type="entry name" value="Glyco_hydro_36"/>
</dbReference>
<keyword evidence="4" id="KW-1185">Reference proteome</keyword>